<sequence>MVRILFATLINCPIIEAVPVTVAVSYLDNLMPLDYLDLFKAGAKHLVLAENWLGQDGSIIFPRKFGGESLSSSLWQDLYVYQPWKYADKYYSVLDSESLDFKTQISIEWAGNITQLFANMSANISDLSLTIVPEGRYNNLSNSNSYRGLINDGAPVSGDGYFDGFYYNSQKQVKEKAQLVKTRRLGGLAIFFPSIDLPPTNASSLLHAAVSG</sequence>
<feature type="signal peptide" evidence="1">
    <location>
        <begin position="1"/>
        <end position="17"/>
    </location>
</feature>
<dbReference type="RefSeq" id="XP_002783535.1">
    <property type="nucleotide sequence ID" value="XM_002783489.1"/>
</dbReference>
<evidence type="ECO:0000313" key="3">
    <source>
        <dbReference type="Proteomes" id="UP000007800"/>
    </source>
</evidence>
<dbReference type="EMBL" id="GG673606">
    <property type="protein sequence ID" value="EER15331.1"/>
    <property type="molecule type" value="Genomic_DNA"/>
</dbReference>
<keyword evidence="3" id="KW-1185">Reference proteome</keyword>
<dbReference type="Proteomes" id="UP000007800">
    <property type="component" value="Unassembled WGS sequence"/>
</dbReference>
<name>C5KJJ7_PERM5</name>
<accession>C5KJJ7</accession>
<dbReference type="AlphaFoldDB" id="C5KJJ7"/>
<keyword evidence="1" id="KW-0732">Signal</keyword>
<gene>
    <name evidence="2" type="ORF">Pmar_PMAR001381</name>
</gene>
<organism evidence="3">
    <name type="scientific">Perkinsus marinus (strain ATCC 50983 / TXsc)</name>
    <dbReference type="NCBI Taxonomy" id="423536"/>
    <lineage>
        <taxon>Eukaryota</taxon>
        <taxon>Sar</taxon>
        <taxon>Alveolata</taxon>
        <taxon>Perkinsozoa</taxon>
        <taxon>Perkinsea</taxon>
        <taxon>Perkinsida</taxon>
        <taxon>Perkinsidae</taxon>
        <taxon>Perkinsus</taxon>
    </lineage>
</organism>
<dbReference type="InParanoid" id="C5KJJ7"/>
<proteinExistence type="predicted"/>
<evidence type="ECO:0000313" key="2">
    <source>
        <dbReference type="EMBL" id="EER15331.1"/>
    </source>
</evidence>
<dbReference type="OMA" id="PWKYADK"/>
<reference evidence="2 3" key="1">
    <citation type="submission" date="2008-07" db="EMBL/GenBank/DDBJ databases">
        <authorList>
            <person name="El-Sayed N."/>
            <person name="Caler E."/>
            <person name="Inman J."/>
            <person name="Amedeo P."/>
            <person name="Hass B."/>
            <person name="Wortman J."/>
        </authorList>
    </citation>
    <scope>NUCLEOTIDE SEQUENCE [LARGE SCALE GENOMIC DNA]</scope>
    <source>
        <strain evidence="3">ATCC 50983 / TXsc</strain>
    </source>
</reference>
<feature type="chain" id="PRO_5002951937" evidence="1">
    <location>
        <begin position="18"/>
        <end position="212"/>
    </location>
</feature>
<dbReference type="GeneID" id="9046060"/>
<evidence type="ECO:0000256" key="1">
    <source>
        <dbReference type="SAM" id="SignalP"/>
    </source>
</evidence>
<protein>
    <submittedName>
        <fullName evidence="2">Uncharacterized protein</fullName>
    </submittedName>
</protein>